<keyword evidence="5" id="KW-0175">Coiled coil</keyword>
<dbReference type="InterPro" id="IPR002104">
    <property type="entry name" value="Integrase_catalytic"/>
</dbReference>
<evidence type="ECO:0000256" key="4">
    <source>
        <dbReference type="ARBA" id="ARBA00023172"/>
    </source>
</evidence>
<name>A0ABQ4QGT1_9HYPH</name>
<dbReference type="PANTHER" id="PTHR30349">
    <property type="entry name" value="PHAGE INTEGRASE-RELATED"/>
    <property type="match status" value="1"/>
</dbReference>
<keyword evidence="2" id="KW-0229">DNA integration</keyword>
<dbReference type="Pfam" id="PF20172">
    <property type="entry name" value="DUF6538"/>
    <property type="match status" value="1"/>
</dbReference>
<comment type="similarity">
    <text evidence="1">Belongs to the 'phage' integrase family.</text>
</comment>
<dbReference type="InterPro" id="IPR010998">
    <property type="entry name" value="Integrase_recombinase_N"/>
</dbReference>
<organism evidence="7 8">
    <name type="scientific">Methylobacterium cerastii</name>
    <dbReference type="NCBI Taxonomy" id="932741"/>
    <lineage>
        <taxon>Bacteria</taxon>
        <taxon>Pseudomonadati</taxon>
        <taxon>Pseudomonadota</taxon>
        <taxon>Alphaproteobacteria</taxon>
        <taxon>Hyphomicrobiales</taxon>
        <taxon>Methylobacteriaceae</taxon>
        <taxon>Methylobacterium</taxon>
    </lineage>
</organism>
<dbReference type="SUPFAM" id="SSF56349">
    <property type="entry name" value="DNA breaking-rejoining enzymes"/>
    <property type="match status" value="1"/>
</dbReference>
<dbReference type="InterPro" id="IPR011010">
    <property type="entry name" value="DNA_brk_join_enz"/>
</dbReference>
<dbReference type="Proteomes" id="UP001055117">
    <property type="component" value="Unassembled WGS sequence"/>
</dbReference>
<dbReference type="PROSITE" id="PS51898">
    <property type="entry name" value="TYR_RECOMBINASE"/>
    <property type="match status" value="1"/>
</dbReference>
<keyword evidence="4" id="KW-0233">DNA recombination</keyword>
<sequence>MADETVARQPNLTLRGGTFYLRMRVPLDVAEPGGRTHVVRSLRTKERRLAITRLRIEQAQLEREFEAVRRQSAEDLSVRRALASGRLEKLASREIETLATRWFEHAVQRVSPGSRDVSETRFTDWDAVLEEVKADGELLTSADPEDHAPLVGHVVDAVLIAAGAPPETTTGSRIRRHVQRPQVDRTTRQYVELAALVRRGLIALNRDAIVQLSGEGSSSRYQGATEALGVVPSRTLNELIAAFANDPGRGHRTGKTDADYGMIFLALREVIGGDTDVHRISRDHARWVRDLFQALPPNATKRFRGKTLTQAAEIATAGALPTLNTQTVNSHLTKCATLFNWAVREEWIAKNPAAGLAIDEAHHRRREPFSPDQLRAIFTAAIYTGCRDDEAGYARPGPNHPRRARFWVPLLSLFHGLRLNEACQLRPHDVTERDGVPVFLVRAGEADQRVKSKAGTRIVPLHPDIIELGFLSFVASARERGDQRLFPELRQDARGYFSDAFQKWFTRFLASCGAARSGTTFHSFRHGWADRLREAGVPEDRRRALGGWADTGVDAGYGRGFPTKMLAADIAAVRYSGLALSHLERN</sequence>
<protein>
    <submittedName>
        <fullName evidence="7">Tyrosine recombinase XerC</fullName>
    </submittedName>
</protein>
<dbReference type="CDD" id="cd01184">
    <property type="entry name" value="INT_C_like_1"/>
    <property type="match status" value="1"/>
</dbReference>
<evidence type="ECO:0000313" key="7">
    <source>
        <dbReference type="EMBL" id="GJD44090.1"/>
    </source>
</evidence>
<evidence type="ECO:0000256" key="5">
    <source>
        <dbReference type="SAM" id="Coils"/>
    </source>
</evidence>
<feature type="coiled-coil region" evidence="5">
    <location>
        <begin position="42"/>
        <end position="71"/>
    </location>
</feature>
<feature type="domain" description="Tyr recombinase" evidence="6">
    <location>
        <begin position="364"/>
        <end position="586"/>
    </location>
</feature>
<dbReference type="InterPro" id="IPR013762">
    <property type="entry name" value="Integrase-like_cat_sf"/>
</dbReference>
<reference evidence="7 8" key="1">
    <citation type="journal article" date="2021" name="Front. Microbiol.">
        <title>Comprehensive Comparative Genomics and Phenotyping of Methylobacterium Species.</title>
        <authorList>
            <person name="Alessa O."/>
            <person name="Ogura Y."/>
            <person name="Fujitani Y."/>
            <person name="Takami H."/>
            <person name="Hayashi T."/>
            <person name="Sahin N."/>
            <person name="Tani A."/>
        </authorList>
    </citation>
    <scope>NUCLEOTIDE SEQUENCE [LARGE SCALE GENOMIC DNA]</scope>
    <source>
        <strain evidence="7 8">DSM 23679</strain>
    </source>
</reference>
<evidence type="ECO:0000259" key="6">
    <source>
        <dbReference type="PROSITE" id="PS51898"/>
    </source>
</evidence>
<evidence type="ECO:0000256" key="3">
    <source>
        <dbReference type="ARBA" id="ARBA00023125"/>
    </source>
</evidence>
<evidence type="ECO:0000313" key="8">
    <source>
        <dbReference type="Proteomes" id="UP001055117"/>
    </source>
</evidence>
<dbReference type="Gene3D" id="1.10.443.10">
    <property type="entry name" value="Intergrase catalytic core"/>
    <property type="match status" value="1"/>
</dbReference>
<dbReference type="InterPro" id="IPR046668">
    <property type="entry name" value="DUF6538"/>
</dbReference>
<gene>
    <name evidence="7" type="primary">xerC_4</name>
    <name evidence="7" type="ORF">AFCDBAGC_1953</name>
</gene>
<evidence type="ECO:0000256" key="2">
    <source>
        <dbReference type="ARBA" id="ARBA00022908"/>
    </source>
</evidence>
<evidence type="ECO:0000256" key="1">
    <source>
        <dbReference type="ARBA" id="ARBA00008857"/>
    </source>
</evidence>
<keyword evidence="3" id="KW-0238">DNA-binding</keyword>
<dbReference type="Pfam" id="PF00589">
    <property type="entry name" value="Phage_integrase"/>
    <property type="match status" value="1"/>
</dbReference>
<dbReference type="RefSeq" id="WP_238272085.1">
    <property type="nucleotide sequence ID" value="NZ_BPQG01000028.1"/>
</dbReference>
<dbReference type="InterPro" id="IPR050090">
    <property type="entry name" value="Tyrosine_recombinase_XerCD"/>
</dbReference>
<dbReference type="Gene3D" id="1.10.150.130">
    <property type="match status" value="1"/>
</dbReference>
<keyword evidence="8" id="KW-1185">Reference proteome</keyword>
<accession>A0ABQ4QGT1</accession>
<dbReference type="EMBL" id="BPQG01000028">
    <property type="protein sequence ID" value="GJD44090.1"/>
    <property type="molecule type" value="Genomic_DNA"/>
</dbReference>
<comment type="caution">
    <text evidence="7">The sequence shown here is derived from an EMBL/GenBank/DDBJ whole genome shotgun (WGS) entry which is preliminary data.</text>
</comment>
<proteinExistence type="inferred from homology"/>
<dbReference type="PANTHER" id="PTHR30349:SF41">
    <property type="entry name" value="INTEGRASE_RECOMBINASE PROTEIN MJ0367-RELATED"/>
    <property type="match status" value="1"/>
</dbReference>